<gene>
    <name evidence="1" type="ORF">EYF80_022748</name>
</gene>
<sequence>MLFKVNVESHIAGYDFNFLNDEYLNVPRARLRTLEAELLRKRISSRSEAICVVGPEQIFRVRQRSSL</sequence>
<dbReference type="AlphaFoldDB" id="A0A4Z2HNY4"/>
<evidence type="ECO:0000313" key="1">
    <source>
        <dbReference type="EMBL" id="TNN66975.1"/>
    </source>
</evidence>
<dbReference type="Proteomes" id="UP000314294">
    <property type="component" value="Unassembled WGS sequence"/>
</dbReference>
<name>A0A4Z2HNY4_9TELE</name>
<proteinExistence type="predicted"/>
<reference evidence="1 2" key="1">
    <citation type="submission" date="2019-03" db="EMBL/GenBank/DDBJ databases">
        <title>First draft genome of Liparis tanakae, snailfish: a comprehensive survey of snailfish specific genes.</title>
        <authorList>
            <person name="Kim W."/>
            <person name="Song I."/>
            <person name="Jeong J.-H."/>
            <person name="Kim D."/>
            <person name="Kim S."/>
            <person name="Ryu S."/>
            <person name="Song J.Y."/>
            <person name="Lee S.K."/>
        </authorList>
    </citation>
    <scope>NUCLEOTIDE SEQUENCE [LARGE SCALE GENOMIC DNA]</scope>
    <source>
        <tissue evidence="1">Muscle</tissue>
    </source>
</reference>
<keyword evidence="2" id="KW-1185">Reference proteome</keyword>
<evidence type="ECO:0000313" key="2">
    <source>
        <dbReference type="Proteomes" id="UP000314294"/>
    </source>
</evidence>
<organism evidence="1 2">
    <name type="scientific">Liparis tanakae</name>
    <name type="common">Tanaka's snailfish</name>
    <dbReference type="NCBI Taxonomy" id="230148"/>
    <lineage>
        <taxon>Eukaryota</taxon>
        <taxon>Metazoa</taxon>
        <taxon>Chordata</taxon>
        <taxon>Craniata</taxon>
        <taxon>Vertebrata</taxon>
        <taxon>Euteleostomi</taxon>
        <taxon>Actinopterygii</taxon>
        <taxon>Neopterygii</taxon>
        <taxon>Teleostei</taxon>
        <taxon>Neoteleostei</taxon>
        <taxon>Acanthomorphata</taxon>
        <taxon>Eupercaria</taxon>
        <taxon>Perciformes</taxon>
        <taxon>Cottioidei</taxon>
        <taxon>Cottales</taxon>
        <taxon>Liparidae</taxon>
        <taxon>Liparis</taxon>
    </lineage>
</organism>
<protein>
    <submittedName>
        <fullName evidence="1">Uncharacterized protein</fullName>
    </submittedName>
</protein>
<dbReference type="EMBL" id="SRLO01000211">
    <property type="protein sequence ID" value="TNN66975.1"/>
    <property type="molecule type" value="Genomic_DNA"/>
</dbReference>
<accession>A0A4Z2HNY4</accession>
<comment type="caution">
    <text evidence="1">The sequence shown here is derived from an EMBL/GenBank/DDBJ whole genome shotgun (WGS) entry which is preliminary data.</text>
</comment>